<dbReference type="FunFam" id="3.40.630.10:FF:000084">
    <property type="entry name" value="Carboxypeptidase B2"/>
    <property type="match status" value="1"/>
</dbReference>
<dbReference type="Pfam" id="PF00246">
    <property type="entry name" value="Peptidase_M14"/>
    <property type="match status" value="1"/>
</dbReference>
<evidence type="ECO:0000256" key="5">
    <source>
        <dbReference type="ARBA" id="ARBA00022723"/>
    </source>
</evidence>
<keyword evidence="5" id="KW-0479">Metal-binding</keyword>
<keyword evidence="3" id="KW-0121">Carboxypeptidase</keyword>
<evidence type="ECO:0000256" key="8">
    <source>
        <dbReference type="ARBA" id="ARBA00022833"/>
    </source>
</evidence>
<evidence type="ECO:0000256" key="12">
    <source>
        <dbReference type="SAM" id="SignalP"/>
    </source>
</evidence>
<keyword evidence="10" id="KW-1015">Disulfide bond</keyword>
<keyword evidence="7" id="KW-0378">Hydrolase</keyword>
<evidence type="ECO:0000313" key="14">
    <source>
        <dbReference type="EMBL" id="CAG9799908.1"/>
    </source>
</evidence>
<dbReference type="PANTHER" id="PTHR11705:SF140">
    <property type="entry name" value="FI02848P-RELATED"/>
    <property type="match status" value="1"/>
</dbReference>
<name>A0A9N9RMY1_9DIPT</name>
<dbReference type="SMART" id="SM00631">
    <property type="entry name" value="Zn_pept"/>
    <property type="match status" value="1"/>
</dbReference>
<evidence type="ECO:0000256" key="10">
    <source>
        <dbReference type="ARBA" id="ARBA00023157"/>
    </source>
</evidence>
<keyword evidence="4" id="KW-0645">Protease</keyword>
<dbReference type="PROSITE" id="PS52035">
    <property type="entry name" value="PEPTIDASE_M14"/>
    <property type="match status" value="1"/>
</dbReference>
<keyword evidence="15" id="KW-1185">Reference proteome</keyword>
<feature type="domain" description="Peptidase M14" evidence="13">
    <location>
        <begin position="116"/>
        <end position="408"/>
    </location>
</feature>
<comment type="similarity">
    <text evidence="2 11">Belongs to the peptidase M14 family.</text>
</comment>
<dbReference type="Gene3D" id="3.30.70.340">
    <property type="entry name" value="Metallocarboxypeptidase-like"/>
    <property type="match status" value="1"/>
</dbReference>
<evidence type="ECO:0000256" key="7">
    <source>
        <dbReference type="ARBA" id="ARBA00022801"/>
    </source>
</evidence>
<dbReference type="PANTHER" id="PTHR11705">
    <property type="entry name" value="PROTEASE FAMILY M14 CARBOXYPEPTIDASE A,B"/>
    <property type="match status" value="1"/>
</dbReference>
<dbReference type="GO" id="GO:0008270">
    <property type="term" value="F:zinc ion binding"/>
    <property type="evidence" value="ECO:0007669"/>
    <property type="project" value="InterPro"/>
</dbReference>
<organism evidence="14 15">
    <name type="scientific">Chironomus riparius</name>
    <dbReference type="NCBI Taxonomy" id="315576"/>
    <lineage>
        <taxon>Eukaryota</taxon>
        <taxon>Metazoa</taxon>
        <taxon>Ecdysozoa</taxon>
        <taxon>Arthropoda</taxon>
        <taxon>Hexapoda</taxon>
        <taxon>Insecta</taxon>
        <taxon>Pterygota</taxon>
        <taxon>Neoptera</taxon>
        <taxon>Endopterygota</taxon>
        <taxon>Diptera</taxon>
        <taxon>Nematocera</taxon>
        <taxon>Chironomoidea</taxon>
        <taxon>Chironomidae</taxon>
        <taxon>Chironominae</taxon>
        <taxon>Chironomus</taxon>
    </lineage>
</organism>
<dbReference type="SUPFAM" id="SSF54897">
    <property type="entry name" value="Protease propeptides/inhibitors"/>
    <property type="match status" value="1"/>
</dbReference>
<dbReference type="GO" id="GO:0006508">
    <property type="term" value="P:proteolysis"/>
    <property type="evidence" value="ECO:0007669"/>
    <property type="project" value="UniProtKB-KW"/>
</dbReference>
<dbReference type="InterPro" id="IPR036990">
    <property type="entry name" value="M14A-like_propep"/>
</dbReference>
<gene>
    <name evidence="14" type="ORF">CHIRRI_LOCUS2866</name>
</gene>
<evidence type="ECO:0000259" key="13">
    <source>
        <dbReference type="PROSITE" id="PS52035"/>
    </source>
</evidence>
<dbReference type="OrthoDB" id="3626597at2759"/>
<dbReference type="GO" id="GO:0004181">
    <property type="term" value="F:metallocarboxypeptidase activity"/>
    <property type="evidence" value="ECO:0007669"/>
    <property type="project" value="InterPro"/>
</dbReference>
<sequence length="416" mass="47877">MKQLLISFIIYSVVVLAVAKDYNGYKVYDLSPTKEQIPFVMEWEFQTGIDFWSYGRANKAFRIMVSPEIESNFVNFLDKNEINYSIGIENVETTLKSDKITKRSLRLVNGIPNFNYYWSYPEMEEIFNRLATDYPNLVKLEVIGKSYLNQSIYGVRVSKNQEFGLNPIIFIDAGTHAREWAGIQSAFYFLHQLVENSTIHNDLLDNVDYVFVPVVNPDGFQYSFTEDRLWRKNRHYVNYTCTGIDLNRNYRYMWRYVANSCSGNGYPGVSALSEPETAAVAKYMESFKNNLRLYLSTHTYGGLVLWPFGFAMDIYIKNHKEHQKLGEKFANAISVATGTEYEVGNSADILYTAYGASDDFAIAYGGADFAYTLELPGGGPNGFDYPQDMIHDLVKETFIGYREFSLFIKERFKTVQ</sequence>
<reference evidence="14" key="1">
    <citation type="submission" date="2022-01" db="EMBL/GenBank/DDBJ databases">
        <authorList>
            <person name="King R."/>
        </authorList>
    </citation>
    <scope>NUCLEOTIDE SEQUENCE</scope>
</reference>
<evidence type="ECO:0000256" key="6">
    <source>
        <dbReference type="ARBA" id="ARBA00022729"/>
    </source>
</evidence>
<dbReference type="Gene3D" id="3.40.630.10">
    <property type="entry name" value="Zn peptidases"/>
    <property type="match status" value="1"/>
</dbReference>
<evidence type="ECO:0000256" key="4">
    <source>
        <dbReference type="ARBA" id="ARBA00022670"/>
    </source>
</evidence>
<comment type="cofactor">
    <cofactor evidence="1">
        <name>Zn(2+)</name>
        <dbReference type="ChEBI" id="CHEBI:29105"/>
    </cofactor>
</comment>
<dbReference type="InterPro" id="IPR000834">
    <property type="entry name" value="Peptidase_M14"/>
</dbReference>
<accession>A0A9N9RMY1</accession>
<feature type="active site" description="Proton donor/acceptor" evidence="11">
    <location>
        <position position="374"/>
    </location>
</feature>
<keyword evidence="8" id="KW-0862">Zinc</keyword>
<dbReference type="AlphaFoldDB" id="A0A9N9RMY1"/>
<dbReference type="GO" id="GO:0005615">
    <property type="term" value="C:extracellular space"/>
    <property type="evidence" value="ECO:0007669"/>
    <property type="project" value="TreeGrafter"/>
</dbReference>
<dbReference type="PRINTS" id="PR00765">
    <property type="entry name" value="CRBOXYPTASEA"/>
</dbReference>
<evidence type="ECO:0000256" key="2">
    <source>
        <dbReference type="ARBA" id="ARBA00005988"/>
    </source>
</evidence>
<dbReference type="SUPFAM" id="SSF53187">
    <property type="entry name" value="Zn-dependent exopeptidases"/>
    <property type="match status" value="1"/>
</dbReference>
<reference evidence="14" key="2">
    <citation type="submission" date="2022-10" db="EMBL/GenBank/DDBJ databases">
        <authorList>
            <consortium name="ENA_rothamsted_submissions"/>
            <consortium name="culmorum"/>
            <person name="King R."/>
        </authorList>
    </citation>
    <scope>NUCLEOTIDE SEQUENCE</scope>
</reference>
<dbReference type="Pfam" id="PF02244">
    <property type="entry name" value="Propep_M14"/>
    <property type="match status" value="1"/>
</dbReference>
<dbReference type="InterPro" id="IPR003146">
    <property type="entry name" value="M14A_act_pep"/>
</dbReference>
<protein>
    <recommendedName>
        <fullName evidence="13">Peptidase M14 domain-containing protein</fullName>
    </recommendedName>
</protein>
<dbReference type="EMBL" id="OU895877">
    <property type="protein sequence ID" value="CAG9799908.1"/>
    <property type="molecule type" value="Genomic_DNA"/>
</dbReference>
<evidence type="ECO:0000313" key="15">
    <source>
        <dbReference type="Proteomes" id="UP001153620"/>
    </source>
</evidence>
<keyword evidence="6 12" id="KW-0732">Signal</keyword>
<dbReference type="Proteomes" id="UP001153620">
    <property type="component" value="Chromosome 1"/>
</dbReference>
<proteinExistence type="inferred from homology"/>
<evidence type="ECO:0000256" key="11">
    <source>
        <dbReference type="PROSITE-ProRule" id="PRU01379"/>
    </source>
</evidence>
<feature type="signal peptide" evidence="12">
    <location>
        <begin position="1"/>
        <end position="19"/>
    </location>
</feature>
<keyword evidence="9" id="KW-0482">Metalloprotease</keyword>
<evidence type="ECO:0000256" key="9">
    <source>
        <dbReference type="ARBA" id="ARBA00023049"/>
    </source>
</evidence>
<evidence type="ECO:0000256" key="1">
    <source>
        <dbReference type="ARBA" id="ARBA00001947"/>
    </source>
</evidence>
<evidence type="ECO:0000256" key="3">
    <source>
        <dbReference type="ARBA" id="ARBA00022645"/>
    </source>
</evidence>
<feature type="chain" id="PRO_5040451260" description="Peptidase M14 domain-containing protein" evidence="12">
    <location>
        <begin position="20"/>
        <end position="416"/>
    </location>
</feature>